<dbReference type="Proteomes" id="UP000805649">
    <property type="component" value="Unassembled WGS sequence"/>
</dbReference>
<gene>
    <name evidence="1" type="ORF">CTRU02_201362</name>
</gene>
<reference evidence="1 2" key="1">
    <citation type="journal article" date="2020" name="Phytopathology">
        <title>Genome Sequence Resources of Colletotrichum truncatum, C. plurivorum, C. musicola, and C. sojae: Four Species Pathogenic to Soybean (Glycine max).</title>
        <authorList>
            <person name="Rogerio F."/>
            <person name="Boufleur T.R."/>
            <person name="Ciampi-Guillardi M."/>
            <person name="Sukno S.A."/>
            <person name="Thon M.R."/>
            <person name="Massola Junior N.S."/>
            <person name="Baroncelli R."/>
        </authorList>
    </citation>
    <scope>NUCLEOTIDE SEQUENCE [LARGE SCALE GENOMIC DNA]</scope>
    <source>
        <strain evidence="1 2">CMES1059</strain>
    </source>
</reference>
<evidence type="ECO:0000313" key="2">
    <source>
        <dbReference type="Proteomes" id="UP000805649"/>
    </source>
</evidence>
<sequence>MVCLKTAAALMGFIDFVATAPAAYGVPLDDVKNCYCGDVTKDYQTSDPDATKKACPIYGGVGSQVYVRRGESQGRIGVLYSYYVPKVRWAEGDNNGHRHYWASVVVWINRWGCETDDITALWPVGVSYTTDHLSWGSAAAGSVSFKSSDVGINMDKHPKMQIHDNTLSPFTGADGDSVFEPTLYEKTQVPFTDDNFQAHLDAAYRKDFYGGIPTEPDCHTEEPPAKTDTPDDPPTSATSATQANPTAL</sequence>
<dbReference type="EMBL" id="VUJX02000001">
    <property type="protein sequence ID" value="KAL0943475.1"/>
    <property type="molecule type" value="Genomic_DNA"/>
</dbReference>
<accession>A0ACC3ZH71</accession>
<comment type="caution">
    <text evidence="1">The sequence shown here is derived from an EMBL/GenBank/DDBJ whole genome shotgun (WGS) entry which is preliminary data.</text>
</comment>
<name>A0ACC3ZH71_COLTU</name>
<evidence type="ECO:0000313" key="1">
    <source>
        <dbReference type="EMBL" id="KAL0943475.1"/>
    </source>
</evidence>
<protein>
    <submittedName>
        <fullName evidence="1">NPP1 domain-containing protein</fullName>
    </submittedName>
</protein>
<proteinExistence type="predicted"/>
<organism evidence="1 2">
    <name type="scientific">Colletotrichum truncatum</name>
    <name type="common">Anthracnose fungus</name>
    <name type="synonym">Colletotrichum capsici</name>
    <dbReference type="NCBI Taxonomy" id="5467"/>
    <lineage>
        <taxon>Eukaryota</taxon>
        <taxon>Fungi</taxon>
        <taxon>Dikarya</taxon>
        <taxon>Ascomycota</taxon>
        <taxon>Pezizomycotina</taxon>
        <taxon>Sordariomycetes</taxon>
        <taxon>Hypocreomycetidae</taxon>
        <taxon>Glomerellales</taxon>
        <taxon>Glomerellaceae</taxon>
        <taxon>Colletotrichum</taxon>
        <taxon>Colletotrichum truncatum species complex</taxon>
    </lineage>
</organism>
<keyword evidence="2" id="KW-1185">Reference proteome</keyword>